<feature type="region of interest" description="Disordered" evidence="1">
    <location>
        <begin position="86"/>
        <end position="110"/>
    </location>
</feature>
<proteinExistence type="predicted"/>
<organism evidence="2 3">
    <name type="scientific">Cellulosimicrobium cellulans</name>
    <name type="common">Arthrobacter luteus</name>
    <dbReference type="NCBI Taxonomy" id="1710"/>
    <lineage>
        <taxon>Bacteria</taxon>
        <taxon>Bacillati</taxon>
        <taxon>Actinomycetota</taxon>
        <taxon>Actinomycetes</taxon>
        <taxon>Micrococcales</taxon>
        <taxon>Promicromonosporaceae</taxon>
        <taxon>Cellulosimicrobium</taxon>
    </lineage>
</organism>
<dbReference type="Proteomes" id="UP001165168">
    <property type="component" value="Unassembled WGS sequence"/>
</dbReference>
<dbReference type="AlphaFoldDB" id="A0AAV5P1Q4"/>
<protein>
    <recommendedName>
        <fullName evidence="4">Type IV toxin-antitoxin system AbiEi family antitoxin domain-containing protein</fullName>
    </recommendedName>
</protein>
<comment type="caution">
    <text evidence="2">The sequence shown here is derived from an EMBL/GenBank/DDBJ whole genome shotgun (WGS) entry which is preliminary data.</text>
</comment>
<dbReference type="EMBL" id="BSTG01000001">
    <property type="protein sequence ID" value="GLY55675.1"/>
    <property type="molecule type" value="Genomic_DNA"/>
</dbReference>
<gene>
    <name evidence="2" type="ORF">Ccel01_02770</name>
</gene>
<sequence length="378" mass="40014">MGAPVGADGLRRGPQGSVAHSSSTGCGLVGALSARAWSDGPMRPLTAVPSALLDLAERQAGLVSAAQCDAYGVNANRRSRLVDQGRWRRPTGGVLEPAPGTLPPSDPRAHDRRRRRAAWLALLAYGPEAIAVGPCALVLLGVQGVGLDVVPQVTLPGARGALSRDGIRLRQFDDGLTVVRAEGRAVASPAWALAQAVPEMGRRRAVAAMDSAGHLGLLDADGLARAHDLARGRRGVARTHAWWAESDARAESPLETFARLECVDAGFGPDDLQVDVVDDGRFIGRGDLGWRLPRGRWLIAEMDGRDVHSTPEALLRDRTRQNALVTHGGVELLRFTGRDLAVPGTSRPGRMTTALRHHLGRARGSTPSSTSLLSLSGR</sequence>
<evidence type="ECO:0000313" key="2">
    <source>
        <dbReference type="EMBL" id="GLY55675.1"/>
    </source>
</evidence>
<feature type="compositionally biased region" description="Low complexity" evidence="1">
    <location>
        <begin position="365"/>
        <end position="378"/>
    </location>
</feature>
<accession>A0AAV5P1Q4</accession>
<name>A0AAV5P1Q4_CELCE</name>
<reference evidence="2" key="1">
    <citation type="submission" date="2023-03" db="EMBL/GenBank/DDBJ databases">
        <title>Cellulosimicrobium cellulans NBRC 103059.</title>
        <authorList>
            <person name="Ichikawa N."/>
            <person name="Sato H."/>
            <person name="Tonouchi N."/>
        </authorList>
    </citation>
    <scope>NUCLEOTIDE SEQUENCE</scope>
    <source>
        <strain evidence="2">NBRC 103059</strain>
    </source>
</reference>
<evidence type="ECO:0000313" key="3">
    <source>
        <dbReference type="Proteomes" id="UP001165168"/>
    </source>
</evidence>
<evidence type="ECO:0008006" key="4">
    <source>
        <dbReference type="Google" id="ProtNLM"/>
    </source>
</evidence>
<feature type="region of interest" description="Disordered" evidence="1">
    <location>
        <begin position="1"/>
        <end position="24"/>
    </location>
</feature>
<evidence type="ECO:0000256" key="1">
    <source>
        <dbReference type="SAM" id="MobiDB-lite"/>
    </source>
</evidence>
<feature type="region of interest" description="Disordered" evidence="1">
    <location>
        <begin position="359"/>
        <end position="378"/>
    </location>
</feature>